<dbReference type="PROSITE" id="PS50249">
    <property type="entry name" value="MPN"/>
    <property type="match status" value="1"/>
</dbReference>
<evidence type="ECO:0000256" key="2">
    <source>
        <dbReference type="ARBA" id="ARBA00022723"/>
    </source>
</evidence>
<dbReference type="EMBL" id="CAAHFG010000001">
    <property type="protein sequence ID" value="VGO12257.1"/>
    <property type="molecule type" value="Genomic_DNA"/>
</dbReference>
<dbReference type="GO" id="GO:0008237">
    <property type="term" value="F:metallopeptidase activity"/>
    <property type="evidence" value="ECO:0007669"/>
    <property type="project" value="UniProtKB-KW"/>
</dbReference>
<evidence type="ECO:0000256" key="5">
    <source>
        <dbReference type="ARBA" id="ARBA00023049"/>
    </source>
</evidence>
<dbReference type="NCBIfam" id="NF000642">
    <property type="entry name" value="PRK00024.1"/>
    <property type="match status" value="1"/>
</dbReference>
<dbReference type="InterPro" id="IPR025657">
    <property type="entry name" value="RadC_JAB"/>
</dbReference>
<dbReference type="CDD" id="cd08071">
    <property type="entry name" value="MPN_DUF2466"/>
    <property type="match status" value="1"/>
</dbReference>
<protein>
    <recommendedName>
        <fullName evidence="7">MPN domain-containing protein</fullName>
    </recommendedName>
</protein>
<dbReference type="Pfam" id="PF20582">
    <property type="entry name" value="UPF0758_N"/>
    <property type="match status" value="1"/>
</dbReference>
<dbReference type="RefSeq" id="WP_136077940.1">
    <property type="nucleotide sequence ID" value="NZ_CAAHFG010000001.1"/>
</dbReference>
<sequence length="250" mass="27530">MPDKNEHLKYTVIEDNFRVCDMPAQLRPREEFERVGAENVSDAVLLALILRTGTRGMNVVEVAQRLLSAFGSLTALAKASVKDIQAINSIGPVKAQMIKAAMELAQRLTRESVGESPMVVTPEQAAAVLRERARVLQKEVFWALMLDAKNRLIGEPQKISEGTLTSSLVHPRELFKKALEHSCVSIILAHNHPSGDPAPSSEDIKITKQLIGAGEVMGIKVLDHIVIGHRKYHNSTDFLSLREAGLVRFG</sequence>
<dbReference type="InterPro" id="IPR010994">
    <property type="entry name" value="RuvA_2-like"/>
</dbReference>
<proteinExistence type="inferred from homology"/>
<accession>A0A6C2TXE7</accession>
<dbReference type="GO" id="GO:0006508">
    <property type="term" value="P:proteolysis"/>
    <property type="evidence" value="ECO:0007669"/>
    <property type="project" value="UniProtKB-KW"/>
</dbReference>
<dbReference type="SUPFAM" id="SSF47781">
    <property type="entry name" value="RuvA domain 2-like"/>
    <property type="match status" value="1"/>
</dbReference>
<dbReference type="Pfam" id="PF04002">
    <property type="entry name" value="RadC"/>
    <property type="match status" value="1"/>
</dbReference>
<dbReference type="InterPro" id="IPR046778">
    <property type="entry name" value="UPF0758_N"/>
</dbReference>
<keyword evidence="1" id="KW-0645">Protease</keyword>
<dbReference type="PANTHER" id="PTHR30471">
    <property type="entry name" value="DNA REPAIR PROTEIN RADC"/>
    <property type="match status" value="1"/>
</dbReference>
<dbReference type="PANTHER" id="PTHR30471:SF3">
    <property type="entry name" value="UPF0758 PROTEIN YEES-RELATED"/>
    <property type="match status" value="1"/>
</dbReference>
<comment type="similarity">
    <text evidence="6">Belongs to the UPF0758 family.</text>
</comment>
<dbReference type="GO" id="GO:0046872">
    <property type="term" value="F:metal ion binding"/>
    <property type="evidence" value="ECO:0007669"/>
    <property type="project" value="UniProtKB-KW"/>
</dbReference>
<keyword evidence="4" id="KW-0862">Zinc</keyword>
<keyword evidence="5" id="KW-0482">Metalloprotease</keyword>
<name>A0A6C2TXE7_PONDE</name>
<dbReference type="PROSITE" id="PS01302">
    <property type="entry name" value="UPF0758"/>
    <property type="match status" value="1"/>
</dbReference>
<keyword evidence="9" id="KW-1185">Reference proteome</keyword>
<evidence type="ECO:0000256" key="1">
    <source>
        <dbReference type="ARBA" id="ARBA00022670"/>
    </source>
</evidence>
<evidence type="ECO:0000313" key="9">
    <source>
        <dbReference type="Proteomes" id="UP000366872"/>
    </source>
</evidence>
<dbReference type="Gene3D" id="1.10.150.20">
    <property type="entry name" value="5' to 3' exonuclease, C-terminal subdomain"/>
    <property type="match status" value="1"/>
</dbReference>
<evidence type="ECO:0000259" key="7">
    <source>
        <dbReference type="PROSITE" id="PS50249"/>
    </source>
</evidence>
<evidence type="ECO:0000256" key="6">
    <source>
        <dbReference type="RuleBase" id="RU003797"/>
    </source>
</evidence>
<keyword evidence="3" id="KW-0378">Hydrolase</keyword>
<reference evidence="8 9" key="1">
    <citation type="submission" date="2019-04" db="EMBL/GenBank/DDBJ databases">
        <authorList>
            <person name="Van Vliet M D."/>
        </authorList>
    </citation>
    <scope>NUCLEOTIDE SEQUENCE [LARGE SCALE GENOMIC DNA]</scope>
    <source>
        <strain evidence="8 9">F1</strain>
    </source>
</reference>
<dbReference type="Proteomes" id="UP000366872">
    <property type="component" value="Unassembled WGS sequence"/>
</dbReference>
<feature type="domain" description="MPN" evidence="7">
    <location>
        <begin position="118"/>
        <end position="247"/>
    </location>
</feature>
<organism evidence="8 9">
    <name type="scientific">Pontiella desulfatans</name>
    <dbReference type="NCBI Taxonomy" id="2750659"/>
    <lineage>
        <taxon>Bacteria</taxon>
        <taxon>Pseudomonadati</taxon>
        <taxon>Kiritimatiellota</taxon>
        <taxon>Kiritimatiellia</taxon>
        <taxon>Kiritimatiellales</taxon>
        <taxon>Pontiellaceae</taxon>
        <taxon>Pontiella</taxon>
    </lineage>
</organism>
<dbReference type="NCBIfam" id="TIGR00608">
    <property type="entry name" value="radc"/>
    <property type="match status" value="1"/>
</dbReference>
<evidence type="ECO:0000313" key="8">
    <source>
        <dbReference type="EMBL" id="VGO12257.1"/>
    </source>
</evidence>
<keyword evidence="2" id="KW-0479">Metal-binding</keyword>
<dbReference type="InterPro" id="IPR037518">
    <property type="entry name" value="MPN"/>
</dbReference>
<evidence type="ECO:0000256" key="3">
    <source>
        <dbReference type="ARBA" id="ARBA00022801"/>
    </source>
</evidence>
<dbReference type="InterPro" id="IPR020891">
    <property type="entry name" value="UPF0758_CS"/>
</dbReference>
<dbReference type="AlphaFoldDB" id="A0A6C2TXE7"/>
<evidence type="ECO:0000256" key="4">
    <source>
        <dbReference type="ARBA" id="ARBA00022833"/>
    </source>
</evidence>
<dbReference type="InterPro" id="IPR001405">
    <property type="entry name" value="UPF0758"/>
</dbReference>
<gene>
    <name evidence="8" type="ORF">PDESU_00808</name>
</gene>
<dbReference type="Gene3D" id="3.40.140.10">
    <property type="entry name" value="Cytidine Deaminase, domain 2"/>
    <property type="match status" value="1"/>
</dbReference>